<proteinExistence type="predicted"/>
<keyword evidence="2" id="KW-0472">Membrane</keyword>
<protein>
    <submittedName>
        <fullName evidence="3">Uncharacterized protein</fullName>
    </submittedName>
</protein>
<dbReference type="EMBL" id="AP027142">
    <property type="protein sequence ID" value="BDV33759.1"/>
    <property type="molecule type" value="Genomic_DNA"/>
</dbReference>
<reference evidence="3 4" key="1">
    <citation type="journal article" date="2023" name="Int. J. Syst. Evol. Microbiol.">
        <title>Methylocystis iwaonis sp. nov., a type II methane-oxidizing bacterium from surface soil of a rice paddy field in Japan, and emended description of the genus Methylocystis (ex Whittenbury et al. 1970) Bowman et al. 1993.</title>
        <authorList>
            <person name="Kaise H."/>
            <person name="Sawadogo J.B."/>
            <person name="Alam M.S."/>
            <person name="Ueno C."/>
            <person name="Dianou D."/>
            <person name="Shinjo R."/>
            <person name="Asakawa S."/>
        </authorList>
    </citation>
    <scope>NUCLEOTIDE SEQUENCE [LARGE SCALE GENOMIC DNA]</scope>
    <source>
        <strain evidence="3 4">SS37A-Re</strain>
    </source>
</reference>
<name>A0ABM8E717_9HYPH</name>
<evidence type="ECO:0000313" key="3">
    <source>
        <dbReference type="EMBL" id="BDV33759.1"/>
    </source>
</evidence>
<feature type="transmembrane region" description="Helical" evidence="2">
    <location>
        <begin position="16"/>
        <end position="35"/>
    </location>
</feature>
<evidence type="ECO:0000256" key="1">
    <source>
        <dbReference type="SAM" id="MobiDB-lite"/>
    </source>
</evidence>
<evidence type="ECO:0000313" key="4">
    <source>
        <dbReference type="Proteomes" id="UP001317629"/>
    </source>
</evidence>
<dbReference type="Proteomes" id="UP001317629">
    <property type="component" value="Chromosome"/>
</dbReference>
<keyword evidence="2" id="KW-1133">Transmembrane helix</keyword>
<gene>
    <name evidence="3" type="ORF">SS37A_12880</name>
</gene>
<feature type="region of interest" description="Disordered" evidence="1">
    <location>
        <begin position="42"/>
        <end position="64"/>
    </location>
</feature>
<accession>A0ABM8E717</accession>
<keyword evidence="2" id="KW-0812">Transmembrane</keyword>
<keyword evidence="4" id="KW-1185">Reference proteome</keyword>
<organism evidence="3 4">
    <name type="scientific">Methylocystis iwaonis</name>
    <dbReference type="NCBI Taxonomy" id="2885079"/>
    <lineage>
        <taxon>Bacteria</taxon>
        <taxon>Pseudomonadati</taxon>
        <taxon>Pseudomonadota</taxon>
        <taxon>Alphaproteobacteria</taxon>
        <taxon>Hyphomicrobiales</taxon>
        <taxon>Methylocystaceae</taxon>
        <taxon>Methylocystis</taxon>
    </lineage>
</organism>
<evidence type="ECO:0000256" key="2">
    <source>
        <dbReference type="SAM" id="Phobius"/>
    </source>
</evidence>
<sequence length="105" mass="11342">MGAVEKAARDVGERPVIFLLKCLACIAIVIFAVQWREEAEAPTRESHAHVAAPKPPRRPSIEDSAREWVQAGADALASAAREKCLAAPRDCAATLQRLQGAAQER</sequence>